<dbReference type="STRING" id="1123037.GCA_000425305_02932"/>
<name>A0A5C7B4X0_9FLAO</name>
<proteinExistence type="predicted"/>
<evidence type="ECO:0000313" key="1">
    <source>
        <dbReference type="EMBL" id="TXE16606.1"/>
    </source>
</evidence>
<gene>
    <name evidence="1" type="ORF">ES692_12400</name>
</gene>
<comment type="caution">
    <text evidence="1">The sequence shown here is derived from an EMBL/GenBank/DDBJ whole genome shotgun (WGS) entry which is preliminary data.</text>
</comment>
<dbReference type="PROSITE" id="PS51257">
    <property type="entry name" value="PROKAR_LIPOPROTEIN"/>
    <property type="match status" value="1"/>
</dbReference>
<sequence length="195" mass="22191">MKNTILTLCIMVLISCKDNRKEVQDTILLTEAEQSGTISESEKKKPLSPHTSTMVMIGDAHIHIDYSSPGVRDRIIFGGLVGYNIVWQAGAHNATWIETNKDLIFAGEVLPAGKYGFFTIPSKGDWTVMINKNWDQHGKDHYDEKDDMIRFKVTPTISEDIQEHLEYKITKISDKLGVISMHWEKVKIELPFTIK</sequence>
<reference evidence="1 2" key="1">
    <citation type="submission" date="2019-08" db="EMBL/GenBank/DDBJ databases">
        <title>Genome of Psychroserpens burtonensis ACAM 167.</title>
        <authorList>
            <person name="Bowman J.P."/>
        </authorList>
    </citation>
    <scope>NUCLEOTIDE SEQUENCE [LARGE SCALE GENOMIC DNA]</scope>
    <source>
        <strain evidence="1 2">ACAM 167</strain>
    </source>
</reference>
<dbReference type="Proteomes" id="UP000321938">
    <property type="component" value="Unassembled WGS sequence"/>
</dbReference>
<organism evidence="1 2">
    <name type="scientific">Psychroserpens burtonensis</name>
    <dbReference type="NCBI Taxonomy" id="49278"/>
    <lineage>
        <taxon>Bacteria</taxon>
        <taxon>Pseudomonadati</taxon>
        <taxon>Bacteroidota</taxon>
        <taxon>Flavobacteriia</taxon>
        <taxon>Flavobacteriales</taxon>
        <taxon>Flavobacteriaceae</taxon>
        <taxon>Psychroserpens</taxon>
    </lineage>
</organism>
<protein>
    <submittedName>
        <fullName evidence="1">DUF2911 domain-containing protein</fullName>
    </submittedName>
</protein>
<dbReference type="Pfam" id="PF11138">
    <property type="entry name" value="DUF2911"/>
    <property type="match status" value="1"/>
</dbReference>
<accession>A0A5C7B4X0</accession>
<dbReference type="EMBL" id="VOSB01000017">
    <property type="protein sequence ID" value="TXE16606.1"/>
    <property type="molecule type" value="Genomic_DNA"/>
</dbReference>
<dbReference type="AlphaFoldDB" id="A0A5C7B4X0"/>
<evidence type="ECO:0000313" key="2">
    <source>
        <dbReference type="Proteomes" id="UP000321938"/>
    </source>
</evidence>
<dbReference type="OrthoDB" id="187854at2"/>
<keyword evidence="2" id="KW-1185">Reference proteome</keyword>
<dbReference type="InterPro" id="IPR021314">
    <property type="entry name" value="DUF2911"/>
</dbReference>